<evidence type="ECO:0000313" key="1">
    <source>
        <dbReference type="EMBL" id="MXN99415.1"/>
    </source>
</evidence>
<dbReference type="AlphaFoldDB" id="A0A6N8TB85"/>
<comment type="caution">
    <text evidence="1">The sequence shown here is derived from an EMBL/GenBank/DDBJ whole genome shotgun (WGS) entry which is preliminary data.</text>
</comment>
<proteinExistence type="predicted"/>
<sequence>MTCTCVETINQALAARNTRLSQAIIFGPHDHDALMLQTEQLETGRGKAKAVAMFLSYCPFCGRKYGAGAPASAEATGGAP</sequence>
<dbReference type="OrthoDB" id="8395966at2"/>
<name>A0A6N8TB85_SHIZO</name>
<evidence type="ECO:0000313" key="2">
    <source>
        <dbReference type="Proteomes" id="UP000440304"/>
    </source>
</evidence>
<reference evidence="1 2" key="1">
    <citation type="submission" date="2019-12" db="EMBL/GenBank/DDBJ databases">
        <title>Shinella granuli gen. nov., sp. nov., and proposal of the reclassification of Zoogloea ramigera ATCC 19623 as Shinella zoogloeoides sp. nov.</title>
        <authorList>
            <person name="Gao J."/>
        </authorList>
    </citation>
    <scope>NUCLEOTIDE SEQUENCE [LARGE SCALE GENOMIC DNA]</scope>
    <source>
        <strain evidence="1 2">DSM 287</strain>
    </source>
</reference>
<dbReference type="Proteomes" id="UP000440304">
    <property type="component" value="Unassembled WGS sequence"/>
</dbReference>
<gene>
    <name evidence="1" type="ORF">GR156_03830</name>
</gene>
<protein>
    <submittedName>
        <fullName evidence="1">Uncharacterized protein</fullName>
    </submittedName>
</protein>
<dbReference type="RefSeq" id="WP_160784824.1">
    <property type="nucleotide sequence ID" value="NZ_CP086610.1"/>
</dbReference>
<accession>A0A6N8TB85</accession>
<organism evidence="1 2">
    <name type="scientific">Shinella zoogloeoides</name>
    <name type="common">Crabtreella saccharophila</name>
    <dbReference type="NCBI Taxonomy" id="352475"/>
    <lineage>
        <taxon>Bacteria</taxon>
        <taxon>Pseudomonadati</taxon>
        <taxon>Pseudomonadota</taxon>
        <taxon>Alphaproteobacteria</taxon>
        <taxon>Hyphomicrobiales</taxon>
        <taxon>Rhizobiaceae</taxon>
        <taxon>Shinella</taxon>
    </lineage>
</organism>
<dbReference type="EMBL" id="WUML01000002">
    <property type="protein sequence ID" value="MXN99415.1"/>
    <property type="molecule type" value="Genomic_DNA"/>
</dbReference>